<evidence type="ECO:0000313" key="2">
    <source>
        <dbReference type="Proteomes" id="UP000321379"/>
    </source>
</evidence>
<dbReference type="PANTHER" id="PTHR38479:SF2">
    <property type="entry name" value="WINGED HELIX DNA-BINDING DOMAIN-CONTAINING PROTEIN"/>
    <property type="match status" value="1"/>
</dbReference>
<dbReference type="PANTHER" id="PTHR38479">
    <property type="entry name" value="LMO0824 PROTEIN"/>
    <property type="match status" value="1"/>
</dbReference>
<name>A0A5C8UPL7_9MICO</name>
<keyword evidence="2" id="KW-1185">Reference proteome</keyword>
<keyword evidence="1" id="KW-0238">DNA-binding</keyword>
<accession>A0A5C8UPL7</accession>
<comment type="caution">
    <text evidence="1">The sequence shown here is derived from an EMBL/GenBank/DDBJ whole genome shotgun (WGS) entry which is preliminary data.</text>
</comment>
<dbReference type="AlphaFoldDB" id="A0A5C8UPL7"/>
<dbReference type="GO" id="GO:0003677">
    <property type="term" value="F:DNA binding"/>
    <property type="evidence" value="ECO:0007669"/>
    <property type="project" value="UniProtKB-KW"/>
</dbReference>
<reference evidence="1 2" key="1">
    <citation type="submission" date="2019-08" db="EMBL/GenBank/DDBJ databases">
        <title>Bacterial whole genome sequence for Glaciihabitans sp. CHu50b-6-2.</title>
        <authorList>
            <person name="Jin L."/>
        </authorList>
    </citation>
    <scope>NUCLEOTIDE SEQUENCE [LARGE SCALE GENOMIC DNA]</scope>
    <source>
        <strain evidence="1 2">CHu50b-6-2</strain>
    </source>
</reference>
<dbReference type="Proteomes" id="UP000321379">
    <property type="component" value="Unassembled WGS sequence"/>
</dbReference>
<dbReference type="RefSeq" id="WP_147783415.1">
    <property type="nucleotide sequence ID" value="NZ_VRMG01000007.1"/>
</dbReference>
<proteinExistence type="predicted"/>
<gene>
    <name evidence="1" type="ORF">FVP33_09410</name>
</gene>
<protein>
    <submittedName>
        <fullName evidence="1">Winged helix DNA-binding domain-containing protein</fullName>
    </submittedName>
</protein>
<sequence length="355" mass="37960">MATPVSANDLLRMRLTSQLIGGSSLAPAAVVTHMLATQAQDFAQALWAIGVRSPGSTRSSVLGSLRSGDVVRSWPFRGTLMFVPAEDLGWMLGISAHRALSAAAARHRTLELDDAALSEARDLTVAALEGGRMLGRDDYFALLESHGIRTTGQRGVHIIWVLAQTGVVCWGPPLGTQQGLVLVDEWVGSSRVLGRDEALRELVVRYFAGHGPATLKDLAWWAKGTVADLTLGIALAGDALEQLSHEGTAYWRLAGAPDPSGWPALTMLPGFDEYLLGYQARDLPLAVEHSQKIVPGNNGVFLPTIVVNGRVVGTWKRAFRGASITVTPEPFAELSAANTAALERATKRYTSFFAG</sequence>
<evidence type="ECO:0000313" key="1">
    <source>
        <dbReference type="EMBL" id="TXN30229.1"/>
    </source>
</evidence>
<dbReference type="InterPro" id="IPR009351">
    <property type="entry name" value="AlkZ-like"/>
</dbReference>
<dbReference type="Pfam" id="PF06224">
    <property type="entry name" value="AlkZ-like"/>
    <property type="match status" value="1"/>
</dbReference>
<dbReference type="EMBL" id="VRMG01000007">
    <property type="protein sequence ID" value="TXN30229.1"/>
    <property type="molecule type" value="Genomic_DNA"/>
</dbReference>
<organism evidence="1 2">
    <name type="scientific">Lacisediminihabitans profunda</name>
    <dbReference type="NCBI Taxonomy" id="2594790"/>
    <lineage>
        <taxon>Bacteria</taxon>
        <taxon>Bacillati</taxon>
        <taxon>Actinomycetota</taxon>
        <taxon>Actinomycetes</taxon>
        <taxon>Micrococcales</taxon>
        <taxon>Microbacteriaceae</taxon>
        <taxon>Lacisediminihabitans</taxon>
    </lineage>
</organism>